<feature type="region of interest" description="Disordered" evidence="1">
    <location>
        <begin position="128"/>
        <end position="150"/>
    </location>
</feature>
<feature type="compositionally biased region" description="Low complexity" evidence="1">
    <location>
        <begin position="462"/>
        <end position="472"/>
    </location>
</feature>
<keyword evidence="2" id="KW-1185">Reference proteome</keyword>
<organism evidence="2 3">
    <name type="scientific">Ditylenchus dipsaci</name>
    <dbReference type="NCBI Taxonomy" id="166011"/>
    <lineage>
        <taxon>Eukaryota</taxon>
        <taxon>Metazoa</taxon>
        <taxon>Ecdysozoa</taxon>
        <taxon>Nematoda</taxon>
        <taxon>Chromadorea</taxon>
        <taxon>Rhabditida</taxon>
        <taxon>Tylenchina</taxon>
        <taxon>Tylenchomorpha</taxon>
        <taxon>Sphaerularioidea</taxon>
        <taxon>Anguinidae</taxon>
        <taxon>Anguininae</taxon>
        <taxon>Ditylenchus</taxon>
    </lineage>
</organism>
<reference evidence="3" key="1">
    <citation type="submission" date="2022-11" db="UniProtKB">
        <authorList>
            <consortium name="WormBaseParasite"/>
        </authorList>
    </citation>
    <scope>IDENTIFICATION</scope>
</reference>
<dbReference type="AlphaFoldDB" id="A0A915DTJ4"/>
<evidence type="ECO:0000256" key="1">
    <source>
        <dbReference type="SAM" id="MobiDB-lite"/>
    </source>
</evidence>
<feature type="compositionally biased region" description="Low complexity" evidence="1">
    <location>
        <begin position="484"/>
        <end position="496"/>
    </location>
</feature>
<evidence type="ECO:0000313" key="3">
    <source>
        <dbReference type="WBParaSite" id="jg22785"/>
    </source>
</evidence>
<dbReference type="Proteomes" id="UP000887574">
    <property type="component" value="Unplaced"/>
</dbReference>
<protein>
    <submittedName>
        <fullName evidence="3">Uncharacterized protein</fullName>
    </submittedName>
</protein>
<evidence type="ECO:0000313" key="2">
    <source>
        <dbReference type="Proteomes" id="UP000887574"/>
    </source>
</evidence>
<accession>A0A915DTJ4</accession>
<dbReference type="WBParaSite" id="jg22785">
    <property type="protein sequence ID" value="jg22785"/>
    <property type="gene ID" value="jg22785"/>
</dbReference>
<name>A0A915DTJ4_9BILA</name>
<sequence>MVVKRFSSSLTDTTMANKQRLAFYSAANSHYKSVLKRRQEDTQKDLKGASTKVNTALSYEYPISDKLAQTSDRIVSAVENVPGAVRNFINQPPGYENNNNVNNNDQLQQRRQNMAGVMATIYTRPILSPTSQVSSNREQDQGSGAVHREQGGVNVQVQLRAYANPEHKVAQDRLCTCPQGNLKCVETSPSRSGYNCLVSFMVIVSSADSSVQYKNTPYVPLNSYGAVQAEFLPMIQETMYFQLQNQPTAIDVFVNNLGPVINAQTAAIEHTNTVTHIDTFVQPLNQTLPSQTSSSSSKYNGNTFGGGFGGLTPGGNPGQQQQSTLTGTLLGTTLSISYSVSCKGKLTGPGCDLSCNTSLVNSAKAICMSMKTGYYSLCEWTAGQNSQVTRCQNCPWGIKENAYCMDEAGGVLEANHAGVLHESKEKFSNNNNSRDAPGYNSSTAYHTGYRTHVGEPESTALNVANPNSNSTPTPAPRTGNSHLINHSSNTSTISSNAFNHPPPPLNSKPNKSSMRSPMLYQLPPPAHLGGTSLNDTLNSSFAGSTMPGYGPPSVSADV</sequence>
<proteinExistence type="predicted"/>
<feature type="region of interest" description="Disordered" evidence="1">
    <location>
        <begin position="425"/>
        <end position="534"/>
    </location>
</feature>